<sequence>MIKEWNELTRLTGGAALVVERVRLAESGIAIEGEFAPPVLATLSAEDQVFIMAFIGAHGSIKDMERLFGISYPTVKNRLDKLANRLKMVEFEAMPRPAADSSKDVLEMLERGEISADEAVRRLE</sequence>
<comment type="caution">
    <text evidence="2">The sequence shown here is derived from an EMBL/GenBank/DDBJ whole genome shotgun (WGS) entry which is preliminary data.</text>
</comment>
<protein>
    <recommendedName>
        <fullName evidence="1">DUF2089 domain-containing protein</fullName>
    </recommendedName>
</protein>
<keyword evidence="3" id="KW-1185">Reference proteome</keyword>
<dbReference type="AlphaFoldDB" id="A0A0W0GHC1"/>
<organism evidence="2 3">
    <name type="scientific">Dehalogenimonas alkenigignens</name>
    <dbReference type="NCBI Taxonomy" id="1217799"/>
    <lineage>
        <taxon>Bacteria</taxon>
        <taxon>Bacillati</taxon>
        <taxon>Chloroflexota</taxon>
        <taxon>Dehalococcoidia</taxon>
        <taxon>Dehalococcoidales</taxon>
        <taxon>Dehalococcoidaceae</taxon>
        <taxon>Dehalogenimonas</taxon>
    </lineage>
</organism>
<dbReference type="STRING" id="1217799.DEALK_08070"/>
<gene>
    <name evidence="2" type="ORF">DEALK_08070</name>
</gene>
<proteinExistence type="predicted"/>
<dbReference type="OrthoDB" id="9797643at2"/>
<dbReference type="InterPro" id="IPR018658">
    <property type="entry name" value="DUF2089"/>
</dbReference>
<dbReference type="Pfam" id="PF09862">
    <property type="entry name" value="DUF2089"/>
    <property type="match status" value="1"/>
</dbReference>
<feature type="domain" description="DUF2089" evidence="1">
    <location>
        <begin position="43"/>
        <end position="87"/>
    </location>
</feature>
<reference evidence="2 3" key="1">
    <citation type="submission" date="2015-06" db="EMBL/GenBank/DDBJ databases">
        <title>Genome sequence of the organohalide-respiring Dehalogenimonas alkenigignens type strain (IP3-3T).</title>
        <authorList>
            <person name="Key T.A."/>
            <person name="Richmond D.P."/>
            <person name="Bowman K.S."/>
            <person name="Cho Y.-J."/>
            <person name="Chun J."/>
            <person name="da Costa M.S."/>
            <person name="Rainey F.A."/>
            <person name="Moe W.M."/>
        </authorList>
    </citation>
    <scope>NUCLEOTIDE SEQUENCE [LARGE SCALE GENOMIC DNA]</scope>
    <source>
        <strain evidence="2 3">IP3-3</strain>
    </source>
</reference>
<dbReference type="RefSeq" id="WP_058438919.1">
    <property type="nucleotide sequence ID" value="NZ_KQ758903.1"/>
</dbReference>
<dbReference type="EMBL" id="LFDV01000002">
    <property type="protein sequence ID" value="KTB47962.1"/>
    <property type="molecule type" value="Genomic_DNA"/>
</dbReference>
<evidence type="ECO:0000259" key="1">
    <source>
        <dbReference type="Pfam" id="PF09862"/>
    </source>
</evidence>
<evidence type="ECO:0000313" key="3">
    <source>
        <dbReference type="Proteomes" id="UP000053947"/>
    </source>
</evidence>
<dbReference type="PATRIC" id="fig|1217799.6.peg.830"/>
<name>A0A0W0GHC1_9CHLR</name>
<evidence type="ECO:0000313" key="2">
    <source>
        <dbReference type="EMBL" id="KTB47962.1"/>
    </source>
</evidence>
<dbReference type="Proteomes" id="UP000053947">
    <property type="component" value="Unassembled WGS sequence"/>
</dbReference>
<accession>A0A0W0GHC1</accession>